<feature type="compositionally biased region" description="Acidic residues" evidence="7">
    <location>
        <begin position="248"/>
        <end position="276"/>
    </location>
</feature>
<dbReference type="EMBL" id="CP063409">
    <property type="protein sequence ID" value="QSZ35479.1"/>
    <property type="molecule type" value="Genomic_DNA"/>
</dbReference>
<keyword evidence="5" id="KW-0234">DNA repair</keyword>
<dbReference type="PANTHER" id="PTHR28680">
    <property type="entry name" value="CENTROMERE PROTEIN X"/>
    <property type="match status" value="1"/>
</dbReference>
<dbReference type="GO" id="GO:0006281">
    <property type="term" value="P:DNA repair"/>
    <property type="evidence" value="ECO:0007669"/>
    <property type="project" value="UniProtKB-KW"/>
</dbReference>
<proteinExistence type="inferred from homology"/>
<dbReference type="InterPro" id="IPR018552">
    <property type="entry name" value="CENP-X"/>
</dbReference>
<feature type="compositionally biased region" description="Acidic residues" evidence="7">
    <location>
        <begin position="56"/>
        <end position="70"/>
    </location>
</feature>
<evidence type="ECO:0000256" key="2">
    <source>
        <dbReference type="ARBA" id="ARBA00009359"/>
    </source>
</evidence>
<evidence type="ECO:0000256" key="3">
    <source>
        <dbReference type="ARBA" id="ARBA00022763"/>
    </source>
</evidence>
<dbReference type="Pfam" id="PF09415">
    <property type="entry name" value="CENP-X"/>
    <property type="match status" value="1"/>
</dbReference>
<dbReference type="OrthoDB" id="2500381at2759"/>
<comment type="subcellular location">
    <subcellularLocation>
        <location evidence="1">Nucleus</location>
    </subcellularLocation>
</comment>
<name>A0A8A3PKG8_9HELO</name>
<evidence type="ECO:0000256" key="4">
    <source>
        <dbReference type="ARBA" id="ARBA00023125"/>
    </source>
</evidence>
<feature type="compositionally biased region" description="Polar residues" evidence="7">
    <location>
        <begin position="74"/>
        <end position="104"/>
    </location>
</feature>
<dbReference type="InterPro" id="IPR009072">
    <property type="entry name" value="Histone-fold"/>
</dbReference>
<dbReference type="GO" id="GO:0003677">
    <property type="term" value="F:DNA binding"/>
    <property type="evidence" value="ECO:0007669"/>
    <property type="project" value="UniProtKB-KW"/>
</dbReference>
<feature type="compositionally biased region" description="Acidic residues" evidence="7">
    <location>
        <begin position="124"/>
        <end position="134"/>
    </location>
</feature>
<dbReference type="PANTHER" id="PTHR28680:SF1">
    <property type="entry name" value="CENTROMERE PROTEIN X"/>
    <property type="match status" value="1"/>
</dbReference>
<dbReference type="AlphaFoldDB" id="A0A8A3PKG8"/>
<comment type="similarity">
    <text evidence="2">Belongs to the CENP-X/MHF2 family.</text>
</comment>
<gene>
    <name evidence="8" type="ORF">DSL72_008349</name>
</gene>
<feature type="region of interest" description="Disordered" evidence="7">
    <location>
        <begin position="1"/>
        <end position="141"/>
    </location>
</feature>
<evidence type="ECO:0000256" key="7">
    <source>
        <dbReference type="SAM" id="MobiDB-lite"/>
    </source>
</evidence>
<keyword evidence="3" id="KW-0227">DNA damage</keyword>
<evidence type="ECO:0000313" key="9">
    <source>
        <dbReference type="Proteomes" id="UP000672032"/>
    </source>
</evidence>
<reference evidence="8" key="1">
    <citation type="submission" date="2020-10" db="EMBL/GenBank/DDBJ databases">
        <title>Genome Sequence of Monilinia vaccinii-corymbosi Sheds Light on Mummy Berry Disease Infection of Blueberry and Mating Type.</title>
        <authorList>
            <person name="Yow A.G."/>
            <person name="Zhang Y."/>
            <person name="Bansal K."/>
            <person name="Eacker S.M."/>
            <person name="Sullivan S."/>
            <person name="Liachko I."/>
            <person name="Cubeta M.A."/>
            <person name="Rollins J.A."/>
            <person name="Ashrafi H."/>
        </authorList>
    </citation>
    <scope>NUCLEOTIDE SEQUENCE</scope>
    <source>
        <strain evidence="8">RL-1</strain>
    </source>
</reference>
<sequence>MPPKPFNPPRPSSKPGPSKPRGRPKSSASTSTSKSTAKGKAPKAQKPRVSKPPTPQEEDEEMEEAEEIDDPFASQPTDKPQSKPEASTSKPSAPNHNGDPLSSDSEIEMLNSPPAHSKAAHAQEEEEDEDEDLDERTKIPDDLLSKIMHELFTEPNSRISKEANRAVGKYLDTFVREAVARVSAPIYRATFCTANRGPAFAVAVASAGLEDVDVDADPDADADADDSPLLPEDVPEAAEGPSLVAVPDESEPEPELDPDEPEEDVEPELEGPEVGEVDAMPLSRCFDLHGHAEDWDHTSAIRSSYIHESTEDACIVGALANGYAWCVEGGLGDGVVPACELELDDIAHVCFDVVRGVREAIAGRGADAHDVGYLCGGVGGSWKGERALVVRSE</sequence>
<feature type="compositionally biased region" description="Pro residues" evidence="7">
    <location>
        <begin position="1"/>
        <end position="18"/>
    </location>
</feature>
<feature type="compositionally biased region" description="Acidic residues" evidence="7">
    <location>
        <begin position="214"/>
        <end position="226"/>
    </location>
</feature>
<dbReference type="Gene3D" id="1.10.20.10">
    <property type="entry name" value="Histone, subunit A"/>
    <property type="match status" value="1"/>
</dbReference>
<keyword evidence="4" id="KW-0238">DNA-binding</keyword>
<dbReference type="GO" id="GO:0051382">
    <property type="term" value="P:kinetochore assembly"/>
    <property type="evidence" value="ECO:0007669"/>
    <property type="project" value="InterPro"/>
</dbReference>
<evidence type="ECO:0000256" key="5">
    <source>
        <dbReference type="ARBA" id="ARBA00023204"/>
    </source>
</evidence>
<keyword evidence="6" id="KW-0539">Nucleus</keyword>
<protein>
    <submittedName>
        <fullName evidence="8">Uncharacterized protein</fullName>
    </submittedName>
</protein>
<feature type="compositionally biased region" description="Low complexity" evidence="7">
    <location>
        <begin position="25"/>
        <end position="39"/>
    </location>
</feature>
<dbReference type="GO" id="GO:0071821">
    <property type="term" value="C:FANCM-MHF complex"/>
    <property type="evidence" value="ECO:0007669"/>
    <property type="project" value="TreeGrafter"/>
</dbReference>
<evidence type="ECO:0000256" key="6">
    <source>
        <dbReference type="ARBA" id="ARBA00023242"/>
    </source>
</evidence>
<evidence type="ECO:0000256" key="1">
    <source>
        <dbReference type="ARBA" id="ARBA00004123"/>
    </source>
</evidence>
<dbReference type="GO" id="GO:0031297">
    <property type="term" value="P:replication fork processing"/>
    <property type="evidence" value="ECO:0007669"/>
    <property type="project" value="TreeGrafter"/>
</dbReference>
<feature type="region of interest" description="Disordered" evidence="7">
    <location>
        <begin position="214"/>
        <end position="276"/>
    </location>
</feature>
<accession>A0A8A3PKG8</accession>
<keyword evidence="9" id="KW-1185">Reference proteome</keyword>
<dbReference type="GO" id="GO:0046982">
    <property type="term" value="F:protein heterodimerization activity"/>
    <property type="evidence" value="ECO:0007669"/>
    <property type="project" value="InterPro"/>
</dbReference>
<dbReference type="CDD" id="cd22921">
    <property type="entry name" value="HFD_CENP-X"/>
    <property type="match status" value="1"/>
</dbReference>
<organism evidence="8 9">
    <name type="scientific">Monilinia vaccinii-corymbosi</name>
    <dbReference type="NCBI Taxonomy" id="61207"/>
    <lineage>
        <taxon>Eukaryota</taxon>
        <taxon>Fungi</taxon>
        <taxon>Dikarya</taxon>
        <taxon>Ascomycota</taxon>
        <taxon>Pezizomycotina</taxon>
        <taxon>Leotiomycetes</taxon>
        <taxon>Helotiales</taxon>
        <taxon>Sclerotiniaceae</taxon>
        <taxon>Monilinia</taxon>
    </lineage>
</organism>
<evidence type="ECO:0000313" key="8">
    <source>
        <dbReference type="EMBL" id="QSZ35479.1"/>
    </source>
</evidence>
<dbReference type="GO" id="GO:0000712">
    <property type="term" value="P:resolution of meiotic recombination intermediates"/>
    <property type="evidence" value="ECO:0007669"/>
    <property type="project" value="TreeGrafter"/>
</dbReference>
<dbReference type="Proteomes" id="UP000672032">
    <property type="component" value="Chromosome 5"/>
</dbReference>
<feature type="compositionally biased region" description="Basic residues" evidence="7">
    <location>
        <begin position="40"/>
        <end position="49"/>
    </location>
</feature>